<feature type="domain" description="Major facilitator superfamily (MFS) profile" evidence="8">
    <location>
        <begin position="18"/>
        <end position="395"/>
    </location>
</feature>
<accession>A0A376C033</accession>
<evidence type="ECO:0000256" key="5">
    <source>
        <dbReference type="ARBA" id="ARBA00022989"/>
    </source>
</evidence>
<comment type="subcellular location">
    <subcellularLocation>
        <location evidence="1">Cell membrane</location>
        <topology evidence="1">Multi-pass membrane protein</topology>
    </subcellularLocation>
</comment>
<dbReference type="InterPro" id="IPR020846">
    <property type="entry name" value="MFS_dom"/>
</dbReference>
<evidence type="ECO:0000256" key="2">
    <source>
        <dbReference type="ARBA" id="ARBA00022448"/>
    </source>
</evidence>
<feature type="transmembrane region" description="Helical" evidence="7">
    <location>
        <begin position="173"/>
        <end position="191"/>
    </location>
</feature>
<dbReference type="InterPro" id="IPR050171">
    <property type="entry name" value="MFS_Transporters"/>
</dbReference>
<feature type="transmembrane region" description="Helical" evidence="7">
    <location>
        <begin position="219"/>
        <end position="237"/>
    </location>
</feature>
<evidence type="ECO:0000313" key="9">
    <source>
        <dbReference type="EMBL" id="SSZ55573.1"/>
    </source>
</evidence>
<feature type="transmembrane region" description="Helical" evidence="7">
    <location>
        <begin position="55"/>
        <end position="72"/>
    </location>
</feature>
<dbReference type="Gene3D" id="1.20.1250.20">
    <property type="entry name" value="MFS general substrate transporter like domains"/>
    <property type="match status" value="1"/>
</dbReference>
<evidence type="ECO:0000256" key="3">
    <source>
        <dbReference type="ARBA" id="ARBA00022475"/>
    </source>
</evidence>
<dbReference type="SUPFAM" id="SSF103473">
    <property type="entry name" value="MFS general substrate transporter"/>
    <property type="match status" value="1"/>
</dbReference>
<feature type="transmembrane region" description="Helical" evidence="7">
    <location>
        <begin position="257"/>
        <end position="276"/>
    </location>
</feature>
<evidence type="ECO:0000259" key="8">
    <source>
        <dbReference type="PROSITE" id="PS50850"/>
    </source>
</evidence>
<dbReference type="PANTHER" id="PTHR23517:SF2">
    <property type="entry name" value="MULTIDRUG RESISTANCE PROTEIN MDTH"/>
    <property type="match status" value="1"/>
</dbReference>
<dbReference type="Proteomes" id="UP000255515">
    <property type="component" value="Unassembled WGS sequence"/>
</dbReference>
<dbReference type="RefSeq" id="WP_002689192.1">
    <property type="nucleotide sequence ID" value="NZ_UFTJ01000002.1"/>
</dbReference>
<dbReference type="EMBL" id="UFTJ01000002">
    <property type="protein sequence ID" value="SSZ55573.1"/>
    <property type="molecule type" value="Genomic_DNA"/>
</dbReference>
<keyword evidence="4 7" id="KW-0812">Transmembrane</keyword>
<dbReference type="PANTHER" id="PTHR23517">
    <property type="entry name" value="RESISTANCE PROTEIN MDTM, PUTATIVE-RELATED-RELATED"/>
    <property type="match status" value="1"/>
</dbReference>
<dbReference type="InterPro" id="IPR036259">
    <property type="entry name" value="MFS_trans_sf"/>
</dbReference>
<dbReference type="GO" id="GO:0022857">
    <property type="term" value="F:transmembrane transporter activity"/>
    <property type="evidence" value="ECO:0007669"/>
    <property type="project" value="InterPro"/>
</dbReference>
<feature type="transmembrane region" description="Helical" evidence="7">
    <location>
        <begin position="345"/>
        <end position="367"/>
    </location>
</feature>
<keyword evidence="6 7" id="KW-0472">Membrane</keyword>
<feature type="transmembrane region" description="Helical" evidence="7">
    <location>
        <begin position="283"/>
        <end position="303"/>
    </location>
</feature>
<dbReference type="PROSITE" id="PS50850">
    <property type="entry name" value="MFS"/>
    <property type="match status" value="1"/>
</dbReference>
<evidence type="ECO:0000256" key="6">
    <source>
        <dbReference type="ARBA" id="ARBA00023136"/>
    </source>
</evidence>
<evidence type="ECO:0000256" key="4">
    <source>
        <dbReference type="ARBA" id="ARBA00022692"/>
    </source>
</evidence>
<evidence type="ECO:0000313" key="10">
    <source>
        <dbReference type="Proteomes" id="UP000255515"/>
    </source>
</evidence>
<keyword evidence="2" id="KW-0813">Transport</keyword>
<dbReference type="Pfam" id="PF07690">
    <property type="entry name" value="MFS_1"/>
    <property type="match status" value="1"/>
</dbReference>
<keyword evidence="3" id="KW-1003">Cell membrane</keyword>
<dbReference type="InterPro" id="IPR011701">
    <property type="entry name" value="MFS"/>
</dbReference>
<dbReference type="InterPro" id="IPR001958">
    <property type="entry name" value="Tet-R_TetA/multi-R_MdtG-like"/>
</dbReference>
<organism evidence="9 10">
    <name type="scientific">Bergeyella zoohelcum</name>
    <dbReference type="NCBI Taxonomy" id="1015"/>
    <lineage>
        <taxon>Bacteria</taxon>
        <taxon>Pseudomonadati</taxon>
        <taxon>Bacteroidota</taxon>
        <taxon>Flavobacteriia</taxon>
        <taxon>Flavobacteriales</taxon>
        <taxon>Weeksellaceae</taxon>
        <taxon>Bergeyella</taxon>
    </lineage>
</organism>
<feature type="transmembrane region" description="Helical" evidence="7">
    <location>
        <begin position="373"/>
        <end position="394"/>
    </location>
</feature>
<gene>
    <name evidence="9" type="primary">mdtH</name>
    <name evidence="9" type="ORF">NCTC11661_00955</name>
</gene>
<dbReference type="AlphaFoldDB" id="A0A376C033"/>
<dbReference type="GO" id="GO:0005886">
    <property type="term" value="C:plasma membrane"/>
    <property type="evidence" value="ECO:0007669"/>
    <property type="project" value="UniProtKB-SubCell"/>
</dbReference>
<reference evidence="9 10" key="1">
    <citation type="submission" date="2018-06" db="EMBL/GenBank/DDBJ databases">
        <authorList>
            <consortium name="Pathogen Informatics"/>
            <person name="Doyle S."/>
        </authorList>
    </citation>
    <scope>NUCLEOTIDE SEQUENCE [LARGE SCALE GENOMIC DNA]</scope>
    <source>
        <strain evidence="9 10">NCTC11661</strain>
    </source>
</reference>
<proteinExistence type="predicted"/>
<evidence type="ECO:0000256" key="7">
    <source>
        <dbReference type="SAM" id="Phobius"/>
    </source>
</evidence>
<keyword evidence="5 7" id="KW-1133">Transmembrane helix</keyword>
<feature type="transmembrane region" description="Helical" evidence="7">
    <location>
        <begin position="148"/>
        <end position="167"/>
    </location>
</feature>
<evidence type="ECO:0000256" key="1">
    <source>
        <dbReference type="ARBA" id="ARBA00004651"/>
    </source>
</evidence>
<dbReference type="PRINTS" id="PR01035">
    <property type="entry name" value="TCRTETA"/>
</dbReference>
<name>A0A376C033_9FLAO</name>
<dbReference type="CDD" id="cd17329">
    <property type="entry name" value="MFS_MdtH_MDR_like"/>
    <property type="match status" value="1"/>
</dbReference>
<sequence length="400" mass="45377">MRNLWNNYLSSYKGLSANTWMLAFVMFINQSGAMILPFMAIYMEEELVFSDVKKGIVLGLFGLGSIIGSLYGGKLTDQLGSYKVQLMSLLCVVPLYISLAFLKNFELLCLGVLLTSCTKELFRPANSVSVAKYAKPENLTKAFSLNRMALNLGFSVGPAIGGFLAIYSFQWLFFANAFMSLTAGVLFWWYFRNKSTNALAKHKTEKIKTTDTRFKDYDFLLYSFFVALFAFCFFQLLNTLPLFYKNVALLKENQIGLLMAFNGLMVFSLEMFIIHIAEKKFTIATNLIIGMIFCGLAYATLLFSSELSFLYLSLFFLSLSEILIMPFSSTVAVHRSNTENRGKYMGINGISYSSALIFSPIIGTWIIEKYNFSTLWGVNIVISLITVFGFWHILKKWNMR</sequence>
<feature type="transmembrane region" description="Helical" evidence="7">
    <location>
        <begin position="20"/>
        <end position="43"/>
    </location>
</feature>
<feature type="transmembrane region" description="Helical" evidence="7">
    <location>
        <begin position="309"/>
        <end position="333"/>
    </location>
</feature>
<protein>
    <submittedName>
        <fullName evidence="9">Multidrug resistance protein MdtH</fullName>
    </submittedName>
</protein>